<dbReference type="EC" id="2.3.1.129" evidence="8"/>
<comment type="catalytic activity">
    <reaction evidence="8">
        <text>a (3R)-hydroxyacyl-[ACP] + UDP-N-acetyl-alpha-D-glucosamine = a UDP-3-O-[(3R)-3-hydroxyacyl]-N-acetyl-alpha-D-glucosamine + holo-[ACP]</text>
        <dbReference type="Rhea" id="RHEA:67812"/>
        <dbReference type="Rhea" id="RHEA-COMP:9685"/>
        <dbReference type="Rhea" id="RHEA-COMP:9945"/>
        <dbReference type="ChEBI" id="CHEBI:57705"/>
        <dbReference type="ChEBI" id="CHEBI:64479"/>
        <dbReference type="ChEBI" id="CHEBI:78827"/>
        <dbReference type="ChEBI" id="CHEBI:173225"/>
        <dbReference type="EC" id="2.3.1.129"/>
    </reaction>
</comment>
<evidence type="ECO:0000259" key="9">
    <source>
        <dbReference type="Pfam" id="PF13720"/>
    </source>
</evidence>
<keyword evidence="7 8" id="KW-0012">Acyltransferase</keyword>
<keyword evidence="2 8" id="KW-0444">Lipid biosynthesis</keyword>
<reference evidence="11" key="1">
    <citation type="journal article" date="2019" name="Int. J. Syst. Evol. Microbiol.">
        <title>The Global Catalogue of Microorganisms (GCM) 10K type strain sequencing project: providing services to taxonomists for standard genome sequencing and annotation.</title>
        <authorList>
            <consortium name="The Broad Institute Genomics Platform"/>
            <consortium name="The Broad Institute Genome Sequencing Center for Infectious Disease"/>
            <person name="Wu L."/>
            <person name="Ma J."/>
        </authorList>
    </citation>
    <scope>NUCLEOTIDE SEQUENCE [LARGE SCALE GENOMIC DNA]</scope>
    <source>
        <strain evidence="11">CCUG 60524</strain>
    </source>
</reference>
<dbReference type="InterPro" id="IPR001451">
    <property type="entry name" value="Hexapep"/>
</dbReference>
<dbReference type="GO" id="GO:0008780">
    <property type="term" value="F:acyl-[acyl-carrier-protein]-UDP-N-acetylglucosamine O-acyltransferase activity"/>
    <property type="evidence" value="ECO:0007669"/>
    <property type="project" value="UniProtKB-EC"/>
</dbReference>
<dbReference type="PANTHER" id="PTHR43480:SF1">
    <property type="entry name" value="ACYL-[ACYL-CARRIER-PROTEIN]--UDP-N-ACETYLGLUCOSAMINE O-ACYLTRANSFERASE, MITOCHONDRIAL-RELATED"/>
    <property type="match status" value="1"/>
</dbReference>
<feature type="domain" description="UDP N-acetylglucosamine O-acyltransferase C-terminal" evidence="9">
    <location>
        <begin position="181"/>
        <end position="260"/>
    </location>
</feature>
<name>A0ABW3IL96_9RHOB</name>
<evidence type="ECO:0000313" key="11">
    <source>
        <dbReference type="Proteomes" id="UP001597108"/>
    </source>
</evidence>
<keyword evidence="4 8" id="KW-0808">Transferase</keyword>
<dbReference type="RefSeq" id="WP_386072529.1">
    <property type="nucleotide sequence ID" value="NZ_JBHTJT010000006.1"/>
</dbReference>
<proteinExistence type="inferred from homology"/>
<dbReference type="Gene3D" id="1.20.1180.10">
    <property type="entry name" value="Udp N-acetylglucosamine O-acyltransferase, C-terminal domain"/>
    <property type="match status" value="1"/>
</dbReference>
<gene>
    <name evidence="8 10" type="primary">lpxA</name>
    <name evidence="10" type="ORF">ACFQ2S_02775</name>
</gene>
<comment type="similarity">
    <text evidence="8">Belongs to the transferase hexapeptide repeat family. LpxA subfamily.</text>
</comment>
<dbReference type="HAMAP" id="MF_00387">
    <property type="entry name" value="LpxA"/>
    <property type="match status" value="1"/>
</dbReference>
<organism evidence="10 11">
    <name type="scientific">Tropicimonas aquimaris</name>
    <dbReference type="NCBI Taxonomy" id="914152"/>
    <lineage>
        <taxon>Bacteria</taxon>
        <taxon>Pseudomonadati</taxon>
        <taxon>Pseudomonadota</taxon>
        <taxon>Alphaproteobacteria</taxon>
        <taxon>Rhodobacterales</taxon>
        <taxon>Roseobacteraceae</taxon>
        <taxon>Tropicimonas</taxon>
    </lineage>
</organism>
<dbReference type="PROSITE" id="PS00101">
    <property type="entry name" value="HEXAPEP_TRANSFERASES"/>
    <property type="match status" value="2"/>
</dbReference>
<comment type="subcellular location">
    <subcellularLocation>
        <location evidence="8">Cytoplasm</location>
    </subcellularLocation>
</comment>
<dbReference type="InterPro" id="IPR018357">
    <property type="entry name" value="Hexapep_transf_CS"/>
</dbReference>
<dbReference type="PIRSF" id="PIRSF000456">
    <property type="entry name" value="UDP-GlcNAc_acltr"/>
    <property type="match status" value="1"/>
</dbReference>
<keyword evidence="1 8" id="KW-0963">Cytoplasm</keyword>
<dbReference type="Pfam" id="PF13720">
    <property type="entry name" value="Acetyltransf_11"/>
    <property type="match status" value="1"/>
</dbReference>
<dbReference type="Gene3D" id="2.160.10.10">
    <property type="entry name" value="Hexapeptide repeat proteins"/>
    <property type="match status" value="1"/>
</dbReference>
<keyword evidence="11" id="KW-1185">Reference proteome</keyword>
<comment type="caution">
    <text evidence="10">The sequence shown here is derived from an EMBL/GenBank/DDBJ whole genome shotgun (WGS) entry which is preliminary data.</text>
</comment>
<evidence type="ECO:0000256" key="5">
    <source>
        <dbReference type="ARBA" id="ARBA00022737"/>
    </source>
</evidence>
<dbReference type="NCBIfam" id="NF003657">
    <property type="entry name" value="PRK05289.1"/>
    <property type="match status" value="1"/>
</dbReference>
<comment type="subunit">
    <text evidence="8">Homotrimer.</text>
</comment>
<dbReference type="InterPro" id="IPR010137">
    <property type="entry name" value="Lipid_A_LpxA"/>
</dbReference>
<comment type="function">
    <text evidence="8">Involved in the biosynthesis of lipid A, a phosphorylated glycolipid that anchors the lipopolysaccharide to the outer membrane of the cell.</text>
</comment>
<evidence type="ECO:0000256" key="1">
    <source>
        <dbReference type="ARBA" id="ARBA00022490"/>
    </source>
</evidence>
<evidence type="ECO:0000256" key="2">
    <source>
        <dbReference type="ARBA" id="ARBA00022516"/>
    </source>
</evidence>
<accession>A0ABW3IL96</accession>
<evidence type="ECO:0000256" key="3">
    <source>
        <dbReference type="ARBA" id="ARBA00022556"/>
    </source>
</evidence>
<keyword evidence="3 8" id="KW-0441">Lipid A biosynthesis</keyword>
<dbReference type="EMBL" id="JBHTJT010000006">
    <property type="protein sequence ID" value="MFD0978565.1"/>
    <property type="molecule type" value="Genomic_DNA"/>
</dbReference>
<evidence type="ECO:0000256" key="8">
    <source>
        <dbReference type="HAMAP-Rule" id="MF_00387"/>
    </source>
</evidence>
<evidence type="ECO:0000313" key="10">
    <source>
        <dbReference type="EMBL" id="MFD0978565.1"/>
    </source>
</evidence>
<sequence length="265" mass="27982">MTIDTTARIHPTAVIDEGAEIGPGVSIGPFCVIGPKVSLAAGVEIKSHVVITGHTEIGAETVLFPFSVIGEIPQDLKFHGEDTKLVIGARNRIREHVTINPGTEGGGGITSIGDDCLLMAGVHVAHDCRVGNRVILVNNVGLAGHVQVDDDVIVGGISGVHQWVRIGKGAIIGGMSKVEKDVIPYGMVQGAAGELVGLNLVGLKRRGLEREDINALRDAYRALAAEEGTFRERAKALGARTESEYVKAIVDFIQGDSDRSFLTPE</sequence>
<dbReference type="PANTHER" id="PTHR43480">
    <property type="entry name" value="ACYL-[ACYL-CARRIER-PROTEIN]--UDP-N-ACETYLGLUCOSAMINE O-ACYLTRANSFERASE"/>
    <property type="match status" value="1"/>
</dbReference>
<evidence type="ECO:0000256" key="4">
    <source>
        <dbReference type="ARBA" id="ARBA00022679"/>
    </source>
</evidence>
<dbReference type="CDD" id="cd03351">
    <property type="entry name" value="LbH_UDP-GlcNAc_AT"/>
    <property type="match status" value="1"/>
</dbReference>
<dbReference type="SUPFAM" id="SSF51161">
    <property type="entry name" value="Trimeric LpxA-like enzymes"/>
    <property type="match status" value="1"/>
</dbReference>
<keyword evidence="5 8" id="KW-0677">Repeat</keyword>
<dbReference type="Proteomes" id="UP001597108">
    <property type="component" value="Unassembled WGS sequence"/>
</dbReference>
<dbReference type="InterPro" id="IPR011004">
    <property type="entry name" value="Trimer_LpxA-like_sf"/>
</dbReference>
<keyword evidence="6 8" id="KW-0443">Lipid metabolism</keyword>
<evidence type="ECO:0000256" key="7">
    <source>
        <dbReference type="ARBA" id="ARBA00023315"/>
    </source>
</evidence>
<dbReference type="NCBIfam" id="TIGR01852">
    <property type="entry name" value="lipid_A_lpxA"/>
    <property type="match status" value="1"/>
</dbReference>
<dbReference type="InterPro" id="IPR029098">
    <property type="entry name" value="Acetyltransf_C"/>
</dbReference>
<comment type="pathway">
    <text evidence="8">Glycolipid biosynthesis; lipid IV(A) biosynthesis; lipid IV(A) from (3R)-3-hydroxytetradecanoyl-[acyl-carrier-protein] and UDP-N-acetyl-alpha-D-glucosamine: step 1/6.</text>
</comment>
<protein>
    <recommendedName>
        <fullName evidence="8">Acyl-[acyl-carrier-protein]--UDP-N-acetylglucosamine O-acyltransferase</fullName>
        <shortName evidence="8">UDP-N-acetylglucosamine acyltransferase</shortName>
        <ecNumber evidence="8">2.3.1.129</ecNumber>
    </recommendedName>
</protein>
<dbReference type="InterPro" id="IPR037157">
    <property type="entry name" value="Acetyltransf_C_sf"/>
</dbReference>
<evidence type="ECO:0000256" key="6">
    <source>
        <dbReference type="ARBA" id="ARBA00023098"/>
    </source>
</evidence>
<dbReference type="Pfam" id="PF00132">
    <property type="entry name" value="Hexapep"/>
    <property type="match status" value="1"/>
</dbReference>